<feature type="compositionally biased region" description="Polar residues" evidence="6">
    <location>
        <begin position="1096"/>
        <end position="1114"/>
    </location>
</feature>
<feature type="region of interest" description="Disordered" evidence="6">
    <location>
        <begin position="540"/>
        <end position="710"/>
    </location>
</feature>
<feature type="compositionally biased region" description="Low complexity" evidence="6">
    <location>
        <begin position="2122"/>
        <end position="2163"/>
    </location>
</feature>
<feature type="compositionally biased region" description="Polar residues" evidence="6">
    <location>
        <begin position="777"/>
        <end position="797"/>
    </location>
</feature>
<feature type="region of interest" description="Disordered" evidence="6">
    <location>
        <begin position="813"/>
        <end position="1355"/>
    </location>
</feature>
<dbReference type="InterPro" id="IPR002557">
    <property type="entry name" value="Chitin-bd_dom"/>
</dbReference>
<feature type="compositionally biased region" description="Polar residues" evidence="6">
    <location>
        <begin position="540"/>
        <end position="591"/>
    </location>
</feature>
<feature type="compositionally biased region" description="Low complexity" evidence="6">
    <location>
        <begin position="1218"/>
        <end position="1244"/>
    </location>
</feature>
<feature type="compositionally biased region" description="Polar residues" evidence="6">
    <location>
        <begin position="290"/>
        <end position="308"/>
    </location>
</feature>
<dbReference type="Proteomes" id="UP000046395">
    <property type="component" value="Unassembled WGS sequence"/>
</dbReference>
<feature type="compositionally biased region" description="Polar residues" evidence="6">
    <location>
        <begin position="911"/>
        <end position="926"/>
    </location>
</feature>
<feature type="compositionally biased region" description="Polar residues" evidence="6">
    <location>
        <begin position="995"/>
        <end position="1025"/>
    </location>
</feature>
<feature type="compositionally biased region" description="Polar residues" evidence="6">
    <location>
        <begin position="947"/>
        <end position="973"/>
    </location>
</feature>
<feature type="domain" description="Chitin-binding type-2" evidence="8">
    <location>
        <begin position="1991"/>
        <end position="2048"/>
    </location>
</feature>
<protein>
    <submittedName>
        <fullName evidence="10">Chitin-binding type-2 domain-containing protein</fullName>
    </submittedName>
</protein>
<feature type="domain" description="Chitin-binding type-2" evidence="8">
    <location>
        <begin position="1768"/>
        <end position="1826"/>
    </location>
</feature>
<keyword evidence="4" id="KW-1015">Disulfide bond</keyword>
<feature type="compositionally biased region" description="Low complexity" evidence="6">
    <location>
        <begin position="1307"/>
        <end position="1348"/>
    </location>
</feature>
<feature type="compositionally biased region" description="Low complexity" evidence="6">
    <location>
        <begin position="936"/>
        <end position="946"/>
    </location>
</feature>
<feature type="compositionally biased region" description="Polar residues" evidence="6">
    <location>
        <begin position="627"/>
        <end position="637"/>
    </location>
</feature>
<feature type="compositionally biased region" description="Polar residues" evidence="6">
    <location>
        <begin position="354"/>
        <end position="381"/>
    </location>
</feature>
<dbReference type="InterPro" id="IPR036508">
    <property type="entry name" value="Chitin-bd_dom_sf"/>
</dbReference>
<feature type="domain" description="Chitin-binding type-2" evidence="8">
    <location>
        <begin position="234"/>
        <end position="293"/>
    </location>
</feature>
<feature type="compositionally biased region" description="Low complexity" evidence="6">
    <location>
        <begin position="598"/>
        <end position="626"/>
    </location>
</feature>
<dbReference type="GO" id="GO:0008061">
    <property type="term" value="F:chitin binding"/>
    <property type="evidence" value="ECO:0007669"/>
    <property type="project" value="UniProtKB-KW"/>
</dbReference>
<feature type="domain" description="Chitin-binding type-2" evidence="8">
    <location>
        <begin position="34"/>
        <end position="93"/>
    </location>
</feature>
<keyword evidence="1" id="KW-0147">Chitin-binding</keyword>
<keyword evidence="5" id="KW-0325">Glycoprotein</keyword>
<keyword evidence="9" id="KW-1185">Reference proteome</keyword>
<feature type="compositionally biased region" description="Polar residues" evidence="6">
    <location>
        <begin position="1245"/>
        <end position="1255"/>
    </location>
</feature>
<feature type="compositionally biased region" description="Low complexity" evidence="6">
    <location>
        <begin position="855"/>
        <end position="865"/>
    </location>
</feature>
<dbReference type="STRING" id="70415.A0A5S6QZQ7"/>
<dbReference type="SUPFAM" id="SSF57625">
    <property type="entry name" value="Invertebrate chitin-binding proteins"/>
    <property type="match status" value="11"/>
</dbReference>
<feature type="compositionally biased region" description="Low complexity" evidence="6">
    <location>
        <begin position="454"/>
        <end position="500"/>
    </location>
</feature>
<feature type="compositionally biased region" description="Polar residues" evidence="6">
    <location>
        <begin position="644"/>
        <end position="663"/>
    </location>
</feature>
<feature type="compositionally biased region" description="Basic residues" evidence="6">
    <location>
        <begin position="2164"/>
        <end position="2183"/>
    </location>
</feature>
<name>A0A5S6QZQ7_TRIMR</name>
<feature type="compositionally biased region" description="Low complexity" evidence="6">
    <location>
        <begin position="974"/>
        <end position="994"/>
    </location>
</feature>
<feature type="compositionally biased region" description="Polar residues" evidence="6">
    <location>
        <begin position="844"/>
        <end position="854"/>
    </location>
</feature>
<feature type="compositionally biased region" description="Low complexity" evidence="6">
    <location>
        <begin position="1115"/>
        <end position="1135"/>
    </location>
</feature>
<evidence type="ECO:0000256" key="3">
    <source>
        <dbReference type="ARBA" id="ARBA00022737"/>
    </source>
</evidence>
<feature type="compositionally biased region" description="Low complexity" evidence="6">
    <location>
        <begin position="386"/>
        <end position="425"/>
    </location>
</feature>
<dbReference type="PROSITE" id="PS50940">
    <property type="entry name" value="CHIT_BIND_II"/>
    <property type="match status" value="12"/>
</dbReference>
<feature type="compositionally biased region" description="Low complexity" evidence="6">
    <location>
        <begin position="1174"/>
        <end position="1192"/>
    </location>
</feature>
<feature type="region of interest" description="Disordered" evidence="6">
    <location>
        <begin position="2116"/>
        <end position="2183"/>
    </location>
</feature>
<feature type="compositionally biased region" description="Polar residues" evidence="6">
    <location>
        <begin position="426"/>
        <end position="453"/>
    </location>
</feature>
<proteinExistence type="predicted"/>
<feature type="domain" description="Chitin-binding type-2" evidence="8">
    <location>
        <begin position="170"/>
        <end position="229"/>
    </location>
</feature>
<feature type="region of interest" description="Disordered" evidence="6">
    <location>
        <begin position="285"/>
        <end position="515"/>
    </location>
</feature>
<feature type="signal peptide" evidence="7">
    <location>
        <begin position="1"/>
        <end position="24"/>
    </location>
</feature>
<feature type="compositionally biased region" description="Polar residues" evidence="6">
    <location>
        <begin position="671"/>
        <end position="710"/>
    </location>
</feature>
<feature type="domain" description="Chitin-binding type-2" evidence="8">
    <location>
        <begin position="1912"/>
        <end position="1971"/>
    </location>
</feature>
<evidence type="ECO:0000259" key="8">
    <source>
        <dbReference type="PROSITE" id="PS50940"/>
    </source>
</evidence>
<keyword evidence="2 7" id="KW-0732">Signal</keyword>
<feature type="compositionally biased region" description="Polar residues" evidence="6">
    <location>
        <begin position="1136"/>
        <end position="1173"/>
    </location>
</feature>
<accession>A0A5S6QZQ7</accession>
<dbReference type="Pfam" id="PF01607">
    <property type="entry name" value="CBM_14"/>
    <property type="match status" value="12"/>
</dbReference>
<feature type="compositionally biased region" description="Low complexity" evidence="6">
    <location>
        <begin position="1077"/>
        <end position="1095"/>
    </location>
</feature>
<feature type="domain" description="Chitin-binding type-2" evidence="8">
    <location>
        <begin position="1835"/>
        <end position="1894"/>
    </location>
</feature>
<dbReference type="WBParaSite" id="TMUE_3000012569.1">
    <property type="protein sequence ID" value="TMUE_3000012569.1"/>
    <property type="gene ID" value="WBGene00288523"/>
</dbReference>
<feature type="domain" description="Chitin-binding type-2" evidence="8">
    <location>
        <begin position="1597"/>
        <end position="1656"/>
    </location>
</feature>
<dbReference type="SMART" id="SM00494">
    <property type="entry name" value="ChtBD2"/>
    <property type="match status" value="12"/>
</dbReference>
<feature type="compositionally biased region" description="Low complexity" evidence="6">
    <location>
        <begin position="892"/>
        <end position="910"/>
    </location>
</feature>
<evidence type="ECO:0000313" key="10">
    <source>
        <dbReference type="WBParaSite" id="TMUE_3000012569.1"/>
    </source>
</evidence>
<evidence type="ECO:0000256" key="1">
    <source>
        <dbReference type="ARBA" id="ARBA00022669"/>
    </source>
</evidence>
<feature type="compositionally biased region" description="Polar residues" evidence="6">
    <location>
        <begin position="1047"/>
        <end position="1067"/>
    </location>
</feature>
<feature type="domain" description="Chitin-binding type-2" evidence="8">
    <location>
        <begin position="1704"/>
        <end position="1763"/>
    </location>
</feature>
<dbReference type="PANTHER" id="PTHR23301:SF0">
    <property type="entry name" value="CHITIN-BINDING TYPE-2 DOMAIN-CONTAINING PROTEIN-RELATED"/>
    <property type="match status" value="1"/>
</dbReference>
<feature type="region of interest" description="Disordered" evidence="6">
    <location>
        <begin position="740"/>
        <end position="797"/>
    </location>
</feature>
<feature type="chain" id="PRO_5024425055" evidence="7">
    <location>
        <begin position="25"/>
        <end position="2183"/>
    </location>
</feature>
<feature type="domain" description="Chitin-binding type-2" evidence="8">
    <location>
        <begin position="1533"/>
        <end position="1592"/>
    </location>
</feature>
<feature type="compositionally biased region" description="Low complexity" evidence="6">
    <location>
        <begin position="813"/>
        <end position="843"/>
    </location>
</feature>
<dbReference type="Gene3D" id="2.170.140.10">
    <property type="entry name" value="Chitin binding domain"/>
    <property type="match status" value="10"/>
</dbReference>
<feature type="domain" description="Chitin-binding type-2" evidence="8">
    <location>
        <begin position="2064"/>
        <end position="2123"/>
    </location>
</feature>
<feature type="compositionally biased region" description="Polar residues" evidence="6">
    <location>
        <begin position="328"/>
        <end position="338"/>
    </location>
</feature>
<evidence type="ECO:0000256" key="6">
    <source>
        <dbReference type="SAM" id="MobiDB-lite"/>
    </source>
</evidence>
<sequence>MARRGIERTLLVLFLISASSLVSSQQEQSYQDPEFDCLNRANGTYAHPALPCSPAYFSCASRRTIRLICSSGRIFDPDQRTCAPVSTVPSCAGQRNFTALCVNLSDGDYPLDNSTCLSFYLDCDDRSGELETCSNGEFFDPVTRDCTRPQNIQACANPGNRDGTPVRPAEFNCTGREDGRYQPAQLECLPAYYYCSNGVAERWICEDRLIFNQETRRCAELSEVVVCRDVLNQTSVCANLTDGAYSLGSELCTPFFIQCEGGNSFFEMCPDGFFVDPATRSCRRPEEVQPCSTPVSGNTPPTTLSGAQPITIGANTGGIAQNGGLGDRTTTTASQQSPMPIPGIMSRVAKQRALSRNCSSDAISRWPTTTAGAQNTSTSPGSPEISESTGSEGMTTTANGTDGNGTSSESQEMTTMSGSESTMVSNETTSASNDQTTASVSDGNVTSSEAGNASTSEGITTSGTEGNLTSSEVSTTGSEGSTTSTEGPSTGTSDDNTTSGAAMRQEGVPSSSYGMQSIWTAPTRYPGGMTTSGSEVNITWSGEMTTSGSGENVTSSGEVTTSGLEGNATSSGEMSTGGSQGNVTSSETVATSEAAGNGTSSEGMTTSGSEGSAATSGGMSTSSSEGNVTYSAEMTTSGFGGNATNGEGMTTGESEGNVTSSWEMITGGSEGNATSSGEVTTSGPEENATSGEVSTSGLEGSTTANGGMITISSEGNLTLSAEMSTNGSEENVTSAAMMRQEQVTGGASDAQTLDGRTTMSGSEGSMSTSEEMTTSGPEGNTTSTKEMTTSGPEVNATTTGEATTCFCVTVGTSSSEMTTSSSEGTVTSSGTTTTSCVCPTTSEQASTSGPTENASSSGPMTTSSSEGNVTSSGTMTTSGAEGNATTSGAYPTSSGQTSTSGSTESATSSGPMTTSGAEGNATTSGAHPTCPGGGSSSCPTESATSSGTMTTISSEGNLTSSGPVTTSGAEGNATTSGTYPTSSGQTSTSGPTESATSSGPMTTSSSEGNVTSSGTITTSGAEGNATTSGTYPTSSGQTSTSGPTESATSSRPMTTSGTEGNATTSGAYPTCPGGGSSSCPTESSTSSGTMTTISSEGNLTSSGPMTTSGAEGNATTSGTYPTSSGQTSTSGPTESATSSGPMTTSSSEGNVTSSGTMTTSGAEGNATTSGAYPTSSGQTSTSGSTESATSSGPMTTSGAEGNATTSGAYPTCPGGGSSSCPTESATSSGTMSTSSSEGNLTSSGPMTTSGAEGNATTSGTYPTSSGQTSTSGPTENATSSGPMTTSGAEGNATTSGAYPTCPGGGSSSCPTESATSSGTMTTSSSEGNLTSSGSMTTSGSEGSATTSGEISMCPCNRVTTSGPGGSITSSSVSMCICPGENTASSSGMMTTGSGESESTLSAMTNTTEAPTYVTYSGSSSNTSPAARMFDASRGALRQGLIPGDSLPTTGQQGPTPVMITISVLPPVSLANASDSGATVSGEVMSTLPSVENVSTTGSGALPIIIGGQPSSVISVNISTTTESSQTSTVPSFEFNCTGRENGTFQPEELLCSPFYYECSNGIARRALCSGALIFNPTTANCTDIAQVDECQSAFNWSSVCANMPEGSYPLDNSTCLPFYVVCGNGTAGLLVCPDELYFDPVGRNCTVPSAIDACWNVTSDSSTQTTASGNISTTTQGGSSDPSNSTGNNDSFAQTNFTEVPPFEFDCRLREDGSYQPPELECTSGWYLCQSRRAFRATCLDGLIFNNETGNCTEPSLVPNCQDSANFTDVCANMTNGFYAIKDSCSPFFIQCNNGSGYFGICDWQLYFDPLSSSCTIPEQIEVCSSNSTIPPEVQFNCTALADGNYSNPLVNCSSSFYVCSGGQSSVQECPLGLFFDPVYLVCAPFEDIYECVNSTSANGTFPLQMKQSNVGLNCAGLENDNYPDPTRNCSNIFYTCTNGVAILRRCAAGTFYDADLDVCDLFNNVPSCSNGDRPQTFVPSTTSATKTTIAFDCSGLPDGNWAASDCEPYYFACVGGFAFMQPCPPGTFYDGILDRCDFKVFIKQCSSTISTTARTRRPTLPPFINCTNVPNGNYPDPQNNCTNYYFVCNNGSTAVFYCAEGMFYNPDTEQCDSQESIPACGGQQSTQTGGASGQTTTTRGIFTVTIRGSTATTSRPLSLSRGLKSRRRAYRTSRRHRNEKAN</sequence>
<dbReference type="GO" id="GO:0005576">
    <property type="term" value="C:extracellular region"/>
    <property type="evidence" value="ECO:0007669"/>
    <property type="project" value="InterPro"/>
</dbReference>
<reference evidence="10" key="1">
    <citation type="submission" date="2019-12" db="UniProtKB">
        <authorList>
            <consortium name="WormBaseParasite"/>
        </authorList>
    </citation>
    <scope>IDENTIFICATION</scope>
</reference>
<feature type="compositionally biased region" description="Low complexity" evidence="6">
    <location>
        <begin position="757"/>
        <end position="776"/>
    </location>
</feature>
<evidence type="ECO:0000256" key="5">
    <source>
        <dbReference type="ARBA" id="ARBA00023180"/>
    </source>
</evidence>
<dbReference type="PANTHER" id="PTHR23301">
    <property type="entry name" value="CHITIN BINDING PERITROPHIN-A"/>
    <property type="match status" value="1"/>
</dbReference>
<organism evidence="9 10">
    <name type="scientific">Trichuris muris</name>
    <name type="common">Mouse whipworm</name>
    <dbReference type="NCBI Taxonomy" id="70415"/>
    <lineage>
        <taxon>Eukaryota</taxon>
        <taxon>Metazoa</taxon>
        <taxon>Ecdysozoa</taxon>
        <taxon>Nematoda</taxon>
        <taxon>Enoplea</taxon>
        <taxon>Dorylaimia</taxon>
        <taxon>Trichinellida</taxon>
        <taxon>Trichuridae</taxon>
        <taxon>Trichuris</taxon>
    </lineage>
</organism>
<dbReference type="InterPro" id="IPR051940">
    <property type="entry name" value="Chitin_bind-dev_reg"/>
</dbReference>
<keyword evidence="3" id="KW-0677">Repeat</keyword>
<feature type="compositionally biased region" description="Low complexity" evidence="6">
    <location>
        <begin position="1256"/>
        <end position="1274"/>
    </location>
</feature>
<feature type="domain" description="Chitin-binding type-2" evidence="8">
    <location>
        <begin position="98"/>
        <end position="157"/>
    </location>
</feature>
<feature type="compositionally biased region" description="Polar residues" evidence="6">
    <location>
        <begin position="1275"/>
        <end position="1297"/>
    </location>
</feature>
<evidence type="ECO:0000313" key="9">
    <source>
        <dbReference type="Proteomes" id="UP000046395"/>
    </source>
</evidence>
<feature type="compositionally biased region" description="Low complexity" evidence="6">
    <location>
        <begin position="1026"/>
        <end position="1046"/>
    </location>
</feature>
<evidence type="ECO:0000256" key="4">
    <source>
        <dbReference type="ARBA" id="ARBA00023157"/>
    </source>
</evidence>
<feature type="compositionally biased region" description="Polar residues" evidence="6">
    <location>
        <begin position="1193"/>
        <end position="1208"/>
    </location>
</feature>
<feature type="compositionally biased region" description="Polar residues" evidence="6">
    <location>
        <begin position="741"/>
        <end position="755"/>
    </location>
</feature>
<evidence type="ECO:0000256" key="2">
    <source>
        <dbReference type="ARBA" id="ARBA00022729"/>
    </source>
</evidence>
<feature type="region of interest" description="Disordered" evidence="6">
    <location>
        <begin position="1660"/>
        <end position="1693"/>
    </location>
</feature>
<feature type="compositionally biased region" description="Polar residues" evidence="6">
    <location>
        <begin position="866"/>
        <end position="891"/>
    </location>
</feature>
<evidence type="ECO:0000256" key="7">
    <source>
        <dbReference type="SAM" id="SignalP"/>
    </source>
</evidence>